<proteinExistence type="predicted"/>
<comment type="caution">
    <text evidence="1">The sequence shown here is derived from an EMBL/GenBank/DDBJ whole genome shotgun (WGS) entry which is preliminary data.</text>
</comment>
<dbReference type="EMBL" id="LFWU01000053">
    <property type="protein sequence ID" value="KON32781.1"/>
    <property type="molecule type" value="Genomic_DNA"/>
</dbReference>
<protein>
    <submittedName>
        <fullName evidence="1">Uncharacterized protein</fullName>
    </submittedName>
</protein>
<gene>
    <name evidence="1" type="ORF">AC477_02460</name>
</gene>
<evidence type="ECO:0000313" key="1">
    <source>
        <dbReference type="EMBL" id="KON32781.1"/>
    </source>
</evidence>
<reference evidence="1 2" key="1">
    <citation type="submission" date="2015-06" db="EMBL/GenBank/DDBJ databases">
        <title>New insights into the roles of widespread benthic archaea in carbon and nitrogen cycling.</title>
        <authorList>
            <person name="Lazar C.S."/>
            <person name="Baker B.J."/>
            <person name="Seitz K.W."/>
            <person name="Hyde A.S."/>
            <person name="Dick G.J."/>
            <person name="Hinrichs K.-U."/>
            <person name="Teske A.P."/>
        </authorList>
    </citation>
    <scope>NUCLEOTIDE SEQUENCE [LARGE SCALE GENOMIC DNA]</scope>
    <source>
        <strain evidence="1">SG8-32-1</strain>
    </source>
</reference>
<sequence>MSESSVFPDNRFIALDQFLNLLGFKRFEWQSLFKVFSRANCGFLEFKIGDVDIEVNVGSNESIAQDEGDVLRIIFRRTKDNVEKTATYAYELTELKALNKEKKMKIQSLKR</sequence>
<dbReference type="AlphaFoldDB" id="A0A0M0BX83"/>
<dbReference type="Proteomes" id="UP000037237">
    <property type="component" value="Unassembled WGS sequence"/>
</dbReference>
<evidence type="ECO:0000313" key="2">
    <source>
        <dbReference type="Proteomes" id="UP000037237"/>
    </source>
</evidence>
<accession>A0A0M0BX83</accession>
<name>A0A0M0BX83_9ARCH</name>
<organism evidence="1 2">
    <name type="scientific">miscellaneous Crenarchaeota group-1 archaeon SG8-32-1</name>
    <dbReference type="NCBI Taxonomy" id="1685124"/>
    <lineage>
        <taxon>Archaea</taxon>
        <taxon>Candidatus Bathyarchaeota</taxon>
        <taxon>MCG-1</taxon>
    </lineage>
</organism>